<protein>
    <submittedName>
        <fullName evidence="1">Uncharacterized protein</fullName>
    </submittedName>
</protein>
<gene>
    <name evidence="1" type="ORF">SLEP1_g57805</name>
</gene>
<keyword evidence="2" id="KW-1185">Reference proteome</keyword>
<organism evidence="1 2">
    <name type="scientific">Rubroshorea leprosula</name>
    <dbReference type="NCBI Taxonomy" id="152421"/>
    <lineage>
        <taxon>Eukaryota</taxon>
        <taxon>Viridiplantae</taxon>
        <taxon>Streptophyta</taxon>
        <taxon>Embryophyta</taxon>
        <taxon>Tracheophyta</taxon>
        <taxon>Spermatophyta</taxon>
        <taxon>Magnoliopsida</taxon>
        <taxon>eudicotyledons</taxon>
        <taxon>Gunneridae</taxon>
        <taxon>Pentapetalae</taxon>
        <taxon>rosids</taxon>
        <taxon>malvids</taxon>
        <taxon>Malvales</taxon>
        <taxon>Dipterocarpaceae</taxon>
        <taxon>Rubroshorea</taxon>
    </lineage>
</organism>
<dbReference type="AlphaFoldDB" id="A0AAV5MQW7"/>
<sequence>MVSMCALKAGHGQIDSISEVIFHRKVKRISKRKGGVSNMDASL</sequence>
<accession>A0AAV5MQW7</accession>
<name>A0AAV5MQW7_9ROSI</name>
<comment type="caution">
    <text evidence="1">The sequence shown here is derived from an EMBL/GenBank/DDBJ whole genome shotgun (WGS) entry which is preliminary data.</text>
</comment>
<evidence type="ECO:0000313" key="2">
    <source>
        <dbReference type="Proteomes" id="UP001054252"/>
    </source>
</evidence>
<evidence type="ECO:0000313" key="1">
    <source>
        <dbReference type="EMBL" id="GKV51131.1"/>
    </source>
</evidence>
<proteinExistence type="predicted"/>
<reference evidence="1 2" key="1">
    <citation type="journal article" date="2021" name="Commun. Biol.">
        <title>The genome of Shorea leprosula (Dipterocarpaceae) highlights the ecological relevance of drought in aseasonal tropical rainforests.</title>
        <authorList>
            <person name="Ng K.K.S."/>
            <person name="Kobayashi M.J."/>
            <person name="Fawcett J.A."/>
            <person name="Hatakeyama M."/>
            <person name="Paape T."/>
            <person name="Ng C.H."/>
            <person name="Ang C.C."/>
            <person name="Tnah L.H."/>
            <person name="Lee C.T."/>
            <person name="Nishiyama T."/>
            <person name="Sese J."/>
            <person name="O'Brien M.J."/>
            <person name="Copetti D."/>
            <person name="Mohd Noor M.I."/>
            <person name="Ong R.C."/>
            <person name="Putra M."/>
            <person name="Sireger I.Z."/>
            <person name="Indrioko S."/>
            <person name="Kosugi Y."/>
            <person name="Izuno A."/>
            <person name="Isagi Y."/>
            <person name="Lee S.L."/>
            <person name="Shimizu K.K."/>
        </authorList>
    </citation>
    <scope>NUCLEOTIDE SEQUENCE [LARGE SCALE GENOMIC DNA]</scope>
    <source>
        <strain evidence="1">214</strain>
    </source>
</reference>
<dbReference type="Proteomes" id="UP001054252">
    <property type="component" value="Unassembled WGS sequence"/>
</dbReference>
<dbReference type="EMBL" id="BPVZ01000439">
    <property type="protein sequence ID" value="GKV51131.1"/>
    <property type="molecule type" value="Genomic_DNA"/>
</dbReference>